<feature type="region of interest" description="Disordered" evidence="1">
    <location>
        <begin position="128"/>
        <end position="178"/>
    </location>
</feature>
<gene>
    <name evidence="3" type="ORF">LARSCL_LOCUS21291</name>
</gene>
<feature type="compositionally biased region" description="Basic and acidic residues" evidence="1">
    <location>
        <begin position="482"/>
        <end position="496"/>
    </location>
</feature>
<feature type="compositionally biased region" description="Basic and acidic residues" evidence="1">
    <location>
        <begin position="294"/>
        <end position="356"/>
    </location>
</feature>
<feature type="compositionally biased region" description="Basic and acidic residues" evidence="1">
    <location>
        <begin position="1105"/>
        <end position="1133"/>
    </location>
</feature>
<dbReference type="GO" id="GO:0031507">
    <property type="term" value="P:heterochromatin formation"/>
    <property type="evidence" value="ECO:0007669"/>
    <property type="project" value="TreeGrafter"/>
</dbReference>
<feature type="compositionally biased region" description="Low complexity" evidence="1">
    <location>
        <begin position="774"/>
        <end position="784"/>
    </location>
</feature>
<feature type="region of interest" description="Disordered" evidence="1">
    <location>
        <begin position="267"/>
        <end position="369"/>
    </location>
</feature>
<dbReference type="PANTHER" id="PTHR46576">
    <property type="entry name" value="BROMO ADJACENT HOMOLOGY DOMAIN-CONTAINING 1 PROTEIN"/>
    <property type="match status" value="1"/>
</dbReference>
<feature type="compositionally biased region" description="Basic and acidic residues" evidence="1">
    <location>
        <begin position="1191"/>
        <end position="1200"/>
    </location>
</feature>
<feature type="compositionally biased region" description="Polar residues" evidence="1">
    <location>
        <begin position="824"/>
        <end position="846"/>
    </location>
</feature>
<dbReference type="InterPro" id="IPR043151">
    <property type="entry name" value="BAH_sf"/>
</dbReference>
<dbReference type="PANTHER" id="PTHR46576:SF1">
    <property type="entry name" value="BROMO ADJACENT HOMOLOGY DOMAIN-CONTAINING 1 PROTEIN"/>
    <property type="match status" value="1"/>
</dbReference>
<feature type="compositionally biased region" description="Basic and acidic residues" evidence="1">
    <location>
        <begin position="851"/>
        <end position="864"/>
    </location>
</feature>
<feature type="compositionally biased region" description="Low complexity" evidence="1">
    <location>
        <begin position="948"/>
        <end position="963"/>
    </location>
</feature>
<feature type="region of interest" description="Disordered" evidence="1">
    <location>
        <begin position="713"/>
        <end position="1015"/>
    </location>
</feature>
<keyword evidence="4" id="KW-1185">Reference proteome</keyword>
<feature type="compositionally biased region" description="Basic and acidic residues" evidence="1">
    <location>
        <begin position="1153"/>
        <end position="1175"/>
    </location>
</feature>
<dbReference type="Pfam" id="PF01426">
    <property type="entry name" value="BAH"/>
    <property type="match status" value="1"/>
</dbReference>
<dbReference type="EMBL" id="CAXIEN010000494">
    <property type="protein sequence ID" value="CAL1299340.1"/>
    <property type="molecule type" value="Genomic_DNA"/>
</dbReference>
<accession>A0AAV2BUE0</accession>
<feature type="compositionally biased region" description="Polar residues" evidence="1">
    <location>
        <begin position="1002"/>
        <end position="1015"/>
    </location>
</feature>
<dbReference type="Gene3D" id="2.30.30.490">
    <property type="match status" value="1"/>
</dbReference>
<dbReference type="Proteomes" id="UP001497382">
    <property type="component" value="Unassembled WGS sequence"/>
</dbReference>
<feature type="compositionally biased region" description="Polar residues" evidence="1">
    <location>
        <begin position="1178"/>
        <end position="1190"/>
    </location>
</feature>
<feature type="compositionally biased region" description="Polar residues" evidence="1">
    <location>
        <begin position="798"/>
        <end position="811"/>
    </location>
</feature>
<evidence type="ECO:0000313" key="3">
    <source>
        <dbReference type="EMBL" id="CAL1299340.1"/>
    </source>
</evidence>
<protein>
    <recommendedName>
        <fullName evidence="2">BAH domain-containing protein</fullName>
    </recommendedName>
</protein>
<dbReference type="InterPro" id="IPR001025">
    <property type="entry name" value="BAH_dom"/>
</dbReference>
<feature type="compositionally biased region" description="Polar residues" evidence="1">
    <location>
        <begin position="602"/>
        <end position="612"/>
    </location>
</feature>
<name>A0AAV2BUE0_9ARAC</name>
<dbReference type="GO" id="GO:0005677">
    <property type="term" value="C:chromatin silencing complex"/>
    <property type="evidence" value="ECO:0007669"/>
    <property type="project" value="TreeGrafter"/>
</dbReference>
<evidence type="ECO:0000313" key="4">
    <source>
        <dbReference type="Proteomes" id="UP001497382"/>
    </source>
</evidence>
<feature type="compositionally biased region" description="Basic and acidic residues" evidence="1">
    <location>
        <begin position="457"/>
        <end position="471"/>
    </location>
</feature>
<feature type="compositionally biased region" description="Acidic residues" evidence="1">
    <location>
        <begin position="268"/>
        <end position="278"/>
    </location>
</feature>
<feature type="region of interest" description="Disordered" evidence="1">
    <location>
        <begin position="457"/>
        <end position="502"/>
    </location>
</feature>
<feature type="compositionally biased region" description="Low complexity" evidence="1">
    <location>
        <begin position="971"/>
        <end position="1001"/>
    </location>
</feature>
<proteinExistence type="predicted"/>
<feature type="compositionally biased region" description="Pro residues" evidence="1">
    <location>
        <begin position="717"/>
        <end position="731"/>
    </location>
</feature>
<comment type="caution">
    <text evidence="3">The sequence shown here is derived from an EMBL/GenBank/DDBJ whole genome shotgun (WGS) entry which is preliminary data.</text>
</comment>
<dbReference type="GO" id="GO:0003682">
    <property type="term" value="F:chromatin binding"/>
    <property type="evidence" value="ECO:0007669"/>
    <property type="project" value="InterPro"/>
</dbReference>
<feature type="compositionally biased region" description="Polar residues" evidence="1">
    <location>
        <begin position="756"/>
        <end position="773"/>
    </location>
</feature>
<evidence type="ECO:0000256" key="1">
    <source>
        <dbReference type="SAM" id="MobiDB-lite"/>
    </source>
</evidence>
<feature type="region of interest" description="Disordered" evidence="1">
    <location>
        <begin position="602"/>
        <end position="621"/>
    </location>
</feature>
<dbReference type="GO" id="GO:0045892">
    <property type="term" value="P:negative regulation of DNA-templated transcription"/>
    <property type="evidence" value="ECO:0007669"/>
    <property type="project" value="TreeGrafter"/>
</dbReference>
<feature type="compositionally biased region" description="Basic residues" evidence="1">
    <location>
        <begin position="360"/>
        <end position="369"/>
    </location>
</feature>
<feature type="compositionally biased region" description="Basic residues" evidence="1">
    <location>
        <begin position="150"/>
        <end position="163"/>
    </location>
</feature>
<feature type="domain" description="BAH" evidence="2">
    <location>
        <begin position="1317"/>
        <end position="1467"/>
    </location>
</feature>
<dbReference type="InterPro" id="IPR053032">
    <property type="entry name" value="BAH_domain-containing"/>
</dbReference>
<feature type="compositionally biased region" description="Acidic residues" evidence="1">
    <location>
        <begin position="130"/>
        <end position="146"/>
    </location>
</feature>
<organism evidence="3 4">
    <name type="scientific">Larinioides sclopetarius</name>
    <dbReference type="NCBI Taxonomy" id="280406"/>
    <lineage>
        <taxon>Eukaryota</taxon>
        <taxon>Metazoa</taxon>
        <taxon>Ecdysozoa</taxon>
        <taxon>Arthropoda</taxon>
        <taxon>Chelicerata</taxon>
        <taxon>Arachnida</taxon>
        <taxon>Araneae</taxon>
        <taxon>Araneomorphae</taxon>
        <taxon>Entelegynae</taxon>
        <taxon>Araneoidea</taxon>
        <taxon>Araneidae</taxon>
        <taxon>Larinioides</taxon>
    </lineage>
</organism>
<feature type="region of interest" description="Disordered" evidence="1">
    <location>
        <begin position="1105"/>
        <end position="1201"/>
    </location>
</feature>
<feature type="compositionally biased region" description="Basic and acidic residues" evidence="1">
    <location>
        <begin position="168"/>
        <end position="178"/>
    </location>
</feature>
<reference evidence="3 4" key="1">
    <citation type="submission" date="2024-04" db="EMBL/GenBank/DDBJ databases">
        <authorList>
            <person name="Rising A."/>
            <person name="Reimegard J."/>
            <person name="Sonavane S."/>
            <person name="Akerstrom W."/>
            <person name="Nylinder S."/>
            <person name="Hedman E."/>
            <person name="Kallberg Y."/>
        </authorList>
    </citation>
    <scope>NUCLEOTIDE SEQUENCE [LARGE SCALE GENOMIC DNA]</scope>
</reference>
<evidence type="ECO:0000259" key="2">
    <source>
        <dbReference type="PROSITE" id="PS51038"/>
    </source>
</evidence>
<dbReference type="PROSITE" id="PS51038">
    <property type="entry name" value="BAH"/>
    <property type="match status" value="1"/>
</dbReference>
<feature type="compositionally biased region" description="Low complexity" evidence="1">
    <location>
        <begin position="866"/>
        <end position="879"/>
    </location>
</feature>
<sequence length="1468" mass="165803">MSGTKSSSRVASVKKDGSFRYATRFLALEKGKRNNSNKETNSSKSCDCVMKSDNWKGSKHAQNSKLPVKKSNLKCCTIKDGRKKTNTNHREKVVIVSKRSSSVSVVKSCNLRKSVSVKKVSYSTSVVLSSDEDTDSDEESEDEEEEKKECSRKKRTVVKHTTSKVKSSIRESKKTESRAAKKAKAIRLLCDKLSASNKSKDVDTSRELRPRFPYNMLQEWPTARTHRMASLNALAKVHVLYENEGRTVGENLNDADECSLIDFLNENSDMDDDDDDEHVEVKKETKPAINANVKRNDKSKLNDVDKSKMNDNIKLKSGDGNKSKSNDGNKSKSNDGNKSKCSDKDKLKNGKKDKLQAKAKVQKRGKKRKAPDVEIIDTRICKRMASLNAQAILAASYLQEPKPKRVYKKSEKCDSASEFDEKEVVLESKCDIKVIKTEKEDDVTFIETKQIKRNDIHNEILRNSSKERMNKNTDPSITHKRQASEKQRPETPKQKDDSEEPELTIIESNTADMVSSSRKCSVANSVVASSAATTKVGVTQYTEVTKVQINTHKDAEIKTDSKSERKIEQILSNDDVAITQMYHYQSKSTNESYCVQMQTTYKPGSRNLSPSASRPPGDGLHPFVNESLLPSNQHYYNRNPMLPPHTYQMNPNMGPVPPAIGMDHRIPRQFGGSAFTVPHYRHPQPMQFPPNEYGYYQPAGPLIQPVQDQYTIHKPVPYHPQPNPHQPPQRPQQPSSQREGFQAFESHSQKPALPSHPSTISSQQKHVTSTGPPSSENLSQSSSSQFTRRQPGDDSRTRSLNHGSNSTSFNQPPKHVRSPVMPTLHSSQQNFRNYQTQKRVPSTFRNYNLPYERKEDSASKHRGYDTSSSFNTSHSNASAKGAPCDSHLSRNTSSQSKEALPRDPHVSHSVSPMHSRNASPHSSRSGEHYKNINNPDNLKERYYGFKNSSSSSNQYHSGPSSSMHHSDMSHHSSTSLSIHHPNTSSVSHSNPSNMHHSNSSSEMCNPSPYSSACSTDPSSNMYGPLNIHHSDPPSTFMPYHNNARKDMHHRNMPETIGYPPRPPSVIEIVEDNHRDTKTYIQLEVPKNSHREKIVVVDVEDDDIEKKQVPSKTGDKVKSSFDKPQSKTEPEKKCTPSNSENAKKNVEVSQNKTASDELPVKMEKVSENNTENKKVGIENTATSSKSNTSLQEKTEKSKTESPDVMVLEVKKKKESAVVRRARLHGKQRTFRDCYNRPLAPLSKTKKSDDVSVAAEKHLAKSFQPLVSLPRLVLPKVEKPPAHGWSWEGIPCEKQVYISNDDPPLIRRCYPSMRHVEGDVIFVKDCVFLRSGPRKTDLPFVAKVTALWDNPADGEMNMSLLWYYRPEHTETGKQMQQVDDEVFASKHRDTNSVACIEDKCFVLTYAEYCRYKKRCKMLEDSSISDFSIVPQGEEYPRKNRLPPLNVFPDLVLFCRKVYDYRQKRLLKNPV</sequence>
<dbReference type="GO" id="GO:0000976">
    <property type="term" value="F:transcription cis-regulatory region binding"/>
    <property type="evidence" value="ECO:0007669"/>
    <property type="project" value="TreeGrafter"/>
</dbReference>